<dbReference type="Proteomes" id="UP001209878">
    <property type="component" value="Unassembled WGS sequence"/>
</dbReference>
<dbReference type="InterPro" id="IPR002048">
    <property type="entry name" value="EF_hand_dom"/>
</dbReference>
<dbReference type="PANTHER" id="PTHR34524:SF6">
    <property type="entry name" value="CALCYPHOSINE LIKE"/>
    <property type="match status" value="1"/>
</dbReference>
<dbReference type="Pfam" id="PF00169">
    <property type="entry name" value="PH"/>
    <property type="match status" value="1"/>
</dbReference>
<dbReference type="Gene3D" id="2.30.29.30">
    <property type="entry name" value="Pleckstrin-homology domain (PH domain)/Phosphotyrosine-binding domain (PTB)"/>
    <property type="match status" value="1"/>
</dbReference>
<keyword evidence="3" id="KW-0106">Calcium</keyword>
<dbReference type="PROSITE" id="PS50222">
    <property type="entry name" value="EF_HAND_2"/>
    <property type="match status" value="2"/>
</dbReference>
<protein>
    <recommendedName>
        <fullName evidence="9">Calmodulin</fullName>
    </recommendedName>
</protein>
<dbReference type="InterPro" id="IPR011992">
    <property type="entry name" value="EF-hand-dom_pair"/>
</dbReference>
<proteinExistence type="predicted"/>
<feature type="domain" description="EF-hand" evidence="6">
    <location>
        <begin position="452"/>
        <end position="487"/>
    </location>
</feature>
<dbReference type="PROSITE" id="PS50003">
    <property type="entry name" value="PH_DOMAIN"/>
    <property type="match status" value="1"/>
</dbReference>
<evidence type="ECO:0000256" key="2">
    <source>
        <dbReference type="ARBA" id="ARBA00022737"/>
    </source>
</evidence>
<feature type="domain" description="PH" evidence="5">
    <location>
        <begin position="190"/>
        <end position="294"/>
    </location>
</feature>
<dbReference type="GO" id="GO:0005509">
    <property type="term" value="F:calcium ion binding"/>
    <property type="evidence" value="ECO:0007669"/>
    <property type="project" value="InterPro"/>
</dbReference>
<evidence type="ECO:0000313" key="7">
    <source>
        <dbReference type="EMBL" id="KAK2149892.1"/>
    </source>
</evidence>
<evidence type="ECO:0000259" key="6">
    <source>
        <dbReference type="PROSITE" id="PS50222"/>
    </source>
</evidence>
<evidence type="ECO:0000313" key="8">
    <source>
        <dbReference type="Proteomes" id="UP001209878"/>
    </source>
</evidence>
<dbReference type="PROSITE" id="PS00018">
    <property type="entry name" value="EF_HAND_1"/>
    <property type="match status" value="2"/>
</dbReference>
<dbReference type="Pfam" id="PF13202">
    <property type="entry name" value="EF-hand_5"/>
    <property type="match status" value="1"/>
</dbReference>
<evidence type="ECO:0008006" key="9">
    <source>
        <dbReference type="Google" id="ProtNLM"/>
    </source>
</evidence>
<evidence type="ECO:0000256" key="1">
    <source>
        <dbReference type="ARBA" id="ARBA00022723"/>
    </source>
</evidence>
<dbReference type="Pfam" id="PF13499">
    <property type="entry name" value="EF-hand_7"/>
    <property type="match status" value="1"/>
</dbReference>
<dbReference type="InterPro" id="IPR051581">
    <property type="entry name" value="Ca-bind"/>
</dbReference>
<organism evidence="7 8">
    <name type="scientific">Ridgeia piscesae</name>
    <name type="common">Tubeworm</name>
    <dbReference type="NCBI Taxonomy" id="27915"/>
    <lineage>
        <taxon>Eukaryota</taxon>
        <taxon>Metazoa</taxon>
        <taxon>Spiralia</taxon>
        <taxon>Lophotrochozoa</taxon>
        <taxon>Annelida</taxon>
        <taxon>Polychaeta</taxon>
        <taxon>Sedentaria</taxon>
        <taxon>Canalipalpata</taxon>
        <taxon>Sabellida</taxon>
        <taxon>Siboglinidae</taxon>
        <taxon>Ridgeia</taxon>
    </lineage>
</organism>
<keyword evidence="1" id="KW-0479">Metal-binding</keyword>
<dbReference type="SMART" id="SM00054">
    <property type="entry name" value="EFh"/>
    <property type="match status" value="3"/>
</dbReference>
<sequence>MPGEWLMCVWHAAEASDKSGRATTTSIRNITESFSQFAAFDFSREHYKSLFRSNTVHFDEYKRFVLDELKTKSTETARQIEETCWKIYDTATGKRYLRLTRDDTGRLWFVFNRLAAIGPHPLATTKTHANWLCENLADNMGAAIQGEVTSNSWVTFDDLLAYLNKTIFVGVTTESIHDAIVVVYRWLVEEVMRAGWLYKRTRKHANWTNWTRRWCVLSANGLNYFNAETNGRRMGTVAICRSSVVEALGDTWSLTGRRRYRLKVSNQPYLEIEMCASTDPDKAEWLTALRECLESAQSDNTPVGLLLKQLEEERSKSEVDRESSGPAVARQRLQTMHGDIRRMTTKKTHTDDAQSKETRGDTEEGCPYDNVTFSVETDKLKTMFIKIDKNGNGLIDADEFAAFVSELGVNMPRAELDLVYETIGPDHPNGVSFDKFMQYFVSFVMGEDSCAEHEARLRAAFLKADRDGSGAVSFKEFATYLMSKRPHITVNDLLDDFEKMGASETGMIEYRQFRQFMTRQASILSYPGDELEVGDKSEKPETCLRGYYSQVNADDLKTLLQKRWKAFASFKRFGNQNLVMKGKRDIVEDLMPGQYSLLDLACFNDLPPITPKHAVIMNVSWISSGVPGVSGRIIFLDSGDTTVPVDIATNEHLAYYDCSLATGNQMQVSLLYRHGLQDFTYENNYLQDNVTHEQGAGGAGLETHEFAHLDCPLDEDAGVFVIGKLVTVDGGNELHLTAFKVPTLHTIYVAPDVIHSNDYLKGTWRTMLSDEANADHVQLVYRRRNGKVESYEHFQFSFC</sequence>
<evidence type="ECO:0000256" key="3">
    <source>
        <dbReference type="ARBA" id="ARBA00022837"/>
    </source>
</evidence>
<dbReference type="InterPro" id="IPR018247">
    <property type="entry name" value="EF_Hand_1_Ca_BS"/>
</dbReference>
<gene>
    <name evidence="7" type="ORF">NP493_2899g00000</name>
</gene>
<dbReference type="CDD" id="cd00051">
    <property type="entry name" value="EFh"/>
    <property type="match status" value="1"/>
</dbReference>
<dbReference type="AlphaFoldDB" id="A0AAD9JB06"/>
<accession>A0AAD9JB06</accession>
<dbReference type="SUPFAM" id="SSF47473">
    <property type="entry name" value="EF-hand"/>
    <property type="match status" value="1"/>
</dbReference>
<reference evidence="7" key="1">
    <citation type="journal article" date="2023" name="Mol. Biol. Evol.">
        <title>Third-Generation Sequencing Reveals the Adaptive Role of the Epigenome in Three Deep-Sea Polychaetes.</title>
        <authorList>
            <person name="Perez M."/>
            <person name="Aroh O."/>
            <person name="Sun Y."/>
            <person name="Lan Y."/>
            <person name="Juniper S.K."/>
            <person name="Young C.R."/>
            <person name="Angers B."/>
            <person name="Qian P.Y."/>
        </authorList>
    </citation>
    <scope>NUCLEOTIDE SEQUENCE</scope>
    <source>
        <strain evidence="7">R07B-5</strain>
    </source>
</reference>
<feature type="domain" description="EF-hand" evidence="6">
    <location>
        <begin position="375"/>
        <end position="410"/>
    </location>
</feature>
<keyword evidence="8" id="KW-1185">Reference proteome</keyword>
<dbReference type="PANTHER" id="PTHR34524">
    <property type="entry name" value="CALCYPHOSIN"/>
    <property type="match status" value="1"/>
</dbReference>
<dbReference type="SUPFAM" id="SSF50729">
    <property type="entry name" value="PH domain-like"/>
    <property type="match status" value="1"/>
</dbReference>
<dbReference type="SMART" id="SM00233">
    <property type="entry name" value="PH"/>
    <property type="match status" value="1"/>
</dbReference>
<feature type="region of interest" description="Disordered" evidence="4">
    <location>
        <begin position="344"/>
        <end position="365"/>
    </location>
</feature>
<evidence type="ECO:0000256" key="4">
    <source>
        <dbReference type="SAM" id="MobiDB-lite"/>
    </source>
</evidence>
<dbReference type="InterPro" id="IPR011993">
    <property type="entry name" value="PH-like_dom_sf"/>
</dbReference>
<dbReference type="Gene3D" id="1.10.238.10">
    <property type="entry name" value="EF-hand"/>
    <property type="match status" value="1"/>
</dbReference>
<dbReference type="InterPro" id="IPR001849">
    <property type="entry name" value="PH_domain"/>
</dbReference>
<keyword evidence="2" id="KW-0677">Repeat</keyword>
<dbReference type="EMBL" id="JAODUO010002881">
    <property type="protein sequence ID" value="KAK2149892.1"/>
    <property type="molecule type" value="Genomic_DNA"/>
</dbReference>
<feature type="compositionally biased region" description="Basic and acidic residues" evidence="4">
    <location>
        <begin position="344"/>
        <end position="362"/>
    </location>
</feature>
<comment type="caution">
    <text evidence="7">The sequence shown here is derived from an EMBL/GenBank/DDBJ whole genome shotgun (WGS) entry which is preliminary data.</text>
</comment>
<evidence type="ECO:0000259" key="5">
    <source>
        <dbReference type="PROSITE" id="PS50003"/>
    </source>
</evidence>
<name>A0AAD9JB06_RIDPI</name>